<dbReference type="CDD" id="cd08946">
    <property type="entry name" value="SDR_e"/>
    <property type="match status" value="1"/>
</dbReference>
<dbReference type="OrthoDB" id="9771073at2"/>
<dbReference type="STRING" id="571298.SAMN04488026_104328"/>
<dbReference type="Pfam" id="PF01370">
    <property type="entry name" value="Epimerase"/>
    <property type="match status" value="1"/>
</dbReference>
<protein>
    <submittedName>
        <fullName evidence="4">Nucleoside-diphosphate-sugar epimerase</fullName>
    </submittedName>
</protein>
<comment type="pathway">
    <text evidence="1">Bacterial outer membrane biogenesis; LPS O-antigen biosynthesis.</text>
</comment>
<accession>A0A1G9CGE3</accession>
<dbReference type="EMBL" id="FNEK01000043">
    <property type="protein sequence ID" value="SDK50656.1"/>
    <property type="molecule type" value="Genomic_DNA"/>
</dbReference>
<keyword evidence="5" id="KW-1185">Reference proteome</keyword>
<comment type="similarity">
    <text evidence="2">Belongs to the NAD(P)-dependent epimerase/dehydratase family.</text>
</comment>
<dbReference type="InterPro" id="IPR001509">
    <property type="entry name" value="Epimerase_deHydtase"/>
</dbReference>
<dbReference type="SUPFAM" id="SSF51735">
    <property type="entry name" value="NAD(P)-binding Rossmann-fold domains"/>
    <property type="match status" value="1"/>
</dbReference>
<evidence type="ECO:0000313" key="5">
    <source>
        <dbReference type="Proteomes" id="UP000199382"/>
    </source>
</evidence>
<proteinExistence type="inferred from homology"/>
<dbReference type="Proteomes" id="UP000199382">
    <property type="component" value="Unassembled WGS sequence"/>
</dbReference>
<feature type="domain" description="NAD-dependent epimerase/dehydratase" evidence="3">
    <location>
        <begin position="19"/>
        <end position="237"/>
    </location>
</feature>
<sequence length="320" mass="33792">MDILTDPFLVDPSRFDGPVLVTGAGGCIGSWVVSILARSGVDLVAFDLRDDRTRPALLMGDAAADLPWETGDITDSARLAEICEKYGIRAIIHLAGLMVPFCKADPAAGARVNVEGTINVLELARNKGLKRLAYASSTAIHGMPPGGPTIATLYGAYKLANEYTAQVYWLDWQVPSVGIRPNVVYGVGRDLGMTSEFSVALLHAARGEAFEVSFGGPVSWLYAGEAASAFIAAVAREGEGAPVFDLNGTCMEIEEGLEILSRLAPGHAVRTAGKPLPIPPDLSDAPIRAHLGAYPSITPEEGIRTTFDAFGKLLADGKLT</sequence>
<evidence type="ECO:0000256" key="1">
    <source>
        <dbReference type="ARBA" id="ARBA00005125"/>
    </source>
</evidence>
<name>A0A1G9CGE3_9RHOB</name>
<evidence type="ECO:0000259" key="3">
    <source>
        <dbReference type="Pfam" id="PF01370"/>
    </source>
</evidence>
<gene>
    <name evidence="4" type="ORF">SAMN04488026_104328</name>
</gene>
<dbReference type="AlphaFoldDB" id="A0A1G9CGE3"/>
<evidence type="ECO:0000313" key="4">
    <source>
        <dbReference type="EMBL" id="SDK50656.1"/>
    </source>
</evidence>
<dbReference type="PANTHER" id="PTHR43000">
    <property type="entry name" value="DTDP-D-GLUCOSE 4,6-DEHYDRATASE-RELATED"/>
    <property type="match status" value="1"/>
</dbReference>
<dbReference type="InterPro" id="IPR036291">
    <property type="entry name" value="NAD(P)-bd_dom_sf"/>
</dbReference>
<dbReference type="RefSeq" id="WP_093159844.1">
    <property type="nucleotide sequence ID" value="NZ_FNEK01000043.1"/>
</dbReference>
<evidence type="ECO:0000256" key="2">
    <source>
        <dbReference type="ARBA" id="ARBA00007637"/>
    </source>
</evidence>
<reference evidence="4 5" key="1">
    <citation type="submission" date="2016-10" db="EMBL/GenBank/DDBJ databases">
        <authorList>
            <person name="de Groot N.N."/>
        </authorList>
    </citation>
    <scope>NUCLEOTIDE SEQUENCE [LARGE SCALE GENOMIC DNA]</scope>
    <source>
        <strain evidence="4 5">DSM 25294</strain>
    </source>
</reference>
<organism evidence="4 5">
    <name type="scientific">Aliiruegeria lutimaris</name>
    <dbReference type="NCBI Taxonomy" id="571298"/>
    <lineage>
        <taxon>Bacteria</taxon>
        <taxon>Pseudomonadati</taxon>
        <taxon>Pseudomonadota</taxon>
        <taxon>Alphaproteobacteria</taxon>
        <taxon>Rhodobacterales</taxon>
        <taxon>Roseobacteraceae</taxon>
        <taxon>Aliiruegeria</taxon>
    </lineage>
</organism>
<dbReference type="Gene3D" id="3.40.50.720">
    <property type="entry name" value="NAD(P)-binding Rossmann-like Domain"/>
    <property type="match status" value="1"/>
</dbReference>